<dbReference type="SUPFAM" id="SSF55729">
    <property type="entry name" value="Acyl-CoA N-acyltransferases (Nat)"/>
    <property type="match status" value="1"/>
</dbReference>
<reference evidence="2 3" key="1">
    <citation type="submission" date="2019-06" db="EMBL/GenBank/DDBJ databases">
        <title>Whole genome shotgun sequence of Cellulomonas uda NBRC 3747.</title>
        <authorList>
            <person name="Hosoyama A."/>
            <person name="Uohara A."/>
            <person name="Ohji S."/>
            <person name="Ichikawa N."/>
        </authorList>
    </citation>
    <scope>NUCLEOTIDE SEQUENCE [LARGE SCALE GENOMIC DNA]</scope>
    <source>
        <strain evidence="2 3">NBRC 3747</strain>
    </source>
</reference>
<dbReference type="GO" id="GO:0016740">
    <property type="term" value="F:transferase activity"/>
    <property type="evidence" value="ECO:0007669"/>
    <property type="project" value="UniProtKB-KW"/>
</dbReference>
<dbReference type="InterPro" id="IPR016181">
    <property type="entry name" value="Acyl_CoA_acyltransferase"/>
</dbReference>
<dbReference type="AlphaFoldDB" id="A0A4Y3K7V8"/>
<comment type="caution">
    <text evidence="2">The sequence shown here is derived from an EMBL/GenBank/DDBJ whole genome shotgun (WGS) entry which is preliminary data.</text>
</comment>
<sequence>MGPRRAMLLDRRPGARVLDDVDLGAALEVCALDPVGSVLATARIEAARSARLGGAGGALWGYHHGGALVAVCWAGANMVPVVPVEDPAVVSDALDAFATSAARQGRRCSSIVGPAPAVLGLWNRLRAVWPGVREVRPDQPSMVIDTAPSVSADPQVRLSRPDEFDLVLPACIAMFTEEVGYSPASGPRGPYETRVRTLIDQGRSFVRMEPGSDGAPRVTFKAELGAVAGGVAQVQGVWGEPERRGVRLSEHGMAAVVEATRDHVAPVVSLYVNDYNARAIAAYTAVGFRQVGSYATVLF</sequence>
<protein>
    <submittedName>
        <fullName evidence="2">Acetyltransferase</fullName>
    </submittedName>
</protein>
<dbReference type="Pfam" id="PF13312">
    <property type="entry name" value="DUF4081"/>
    <property type="match status" value="1"/>
</dbReference>
<keyword evidence="2" id="KW-0808">Transferase</keyword>
<dbReference type="EMBL" id="BJLP01000005">
    <property type="protein sequence ID" value="GEA80027.1"/>
    <property type="molecule type" value="Genomic_DNA"/>
</dbReference>
<dbReference type="InterPro" id="IPR025289">
    <property type="entry name" value="DUF4081"/>
</dbReference>
<name>A0A4Y3K7V8_CELUD</name>
<evidence type="ECO:0000259" key="1">
    <source>
        <dbReference type="Pfam" id="PF13312"/>
    </source>
</evidence>
<organism evidence="2 3">
    <name type="scientific">Cellulomonas uda</name>
    <dbReference type="NCBI Taxonomy" id="1714"/>
    <lineage>
        <taxon>Bacteria</taxon>
        <taxon>Bacillati</taxon>
        <taxon>Actinomycetota</taxon>
        <taxon>Actinomycetes</taxon>
        <taxon>Micrococcales</taxon>
        <taxon>Cellulomonadaceae</taxon>
        <taxon>Cellulomonas</taxon>
    </lineage>
</organism>
<feature type="domain" description="DUF4081" evidence="1">
    <location>
        <begin position="57"/>
        <end position="166"/>
    </location>
</feature>
<gene>
    <name evidence="2" type="ORF">CUD01_04710</name>
</gene>
<dbReference type="InterPro" id="IPR016794">
    <property type="entry name" value="UCP21603_acetyltransf"/>
</dbReference>
<keyword evidence="3" id="KW-1185">Reference proteome</keyword>
<proteinExistence type="predicted"/>
<dbReference type="PIRSF" id="PIRSF021603">
    <property type="entry name" value="UCP21603_acetyltransf"/>
    <property type="match status" value="1"/>
</dbReference>
<accession>A0A4Y3K7V8</accession>
<dbReference type="Gene3D" id="3.40.630.30">
    <property type="match status" value="1"/>
</dbReference>
<evidence type="ECO:0000313" key="2">
    <source>
        <dbReference type="EMBL" id="GEA80027.1"/>
    </source>
</evidence>
<dbReference type="Proteomes" id="UP000315842">
    <property type="component" value="Unassembled WGS sequence"/>
</dbReference>
<dbReference type="RefSeq" id="WP_141318423.1">
    <property type="nucleotide sequence ID" value="NZ_BJLP01000005.1"/>
</dbReference>
<evidence type="ECO:0000313" key="3">
    <source>
        <dbReference type="Proteomes" id="UP000315842"/>
    </source>
</evidence>